<reference evidence="2 3" key="1">
    <citation type="journal article" date="2016" name="Nat. Commun.">
        <title>Thousands of microbial genomes shed light on interconnected biogeochemical processes in an aquifer system.</title>
        <authorList>
            <person name="Anantharaman K."/>
            <person name="Brown C.T."/>
            <person name="Hug L.A."/>
            <person name="Sharon I."/>
            <person name="Castelle C.J."/>
            <person name="Probst A.J."/>
            <person name="Thomas B.C."/>
            <person name="Singh A."/>
            <person name="Wilkins M.J."/>
            <person name="Karaoz U."/>
            <person name="Brodie E.L."/>
            <person name="Williams K.H."/>
            <person name="Hubbard S.S."/>
            <person name="Banfield J.F."/>
        </authorList>
    </citation>
    <scope>NUCLEOTIDE SEQUENCE [LARGE SCALE GENOMIC DNA]</scope>
</reference>
<dbReference type="SUPFAM" id="SSF52540">
    <property type="entry name" value="P-loop containing nucleoside triphosphate hydrolases"/>
    <property type="match status" value="1"/>
</dbReference>
<dbReference type="Gene3D" id="3.40.50.300">
    <property type="entry name" value="P-loop containing nucleotide triphosphate hydrolases"/>
    <property type="match status" value="1"/>
</dbReference>
<dbReference type="GO" id="GO:0009432">
    <property type="term" value="P:SOS response"/>
    <property type="evidence" value="ECO:0007669"/>
    <property type="project" value="InterPro"/>
</dbReference>
<gene>
    <name evidence="2" type="ORF">A2151_07170</name>
</gene>
<accession>A0A1F6TPR5</accession>
<dbReference type="EMBL" id="MFSU01000065">
    <property type="protein sequence ID" value="OGI47092.1"/>
    <property type="molecule type" value="Genomic_DNA"/>
</dbReference>
<dbReference type="InterPro" id="IPR004596">
    <property type="entry name" value="Cell_div_suppressor_SulA"/>
</dbReference>
<dbReference type="STRING" id="1817760.A2151_07170"/>
<dbReference type="InterPro" id="IPR027417">
    <property type="entry name" value="P-loop_NTPase"/>
</dbReference>
<dbReference type="Proteomes" id="UP000178885">
    <property type="component" value="Unassembled WGS sequence"/>
</dbReference>
<evidence type="ECO:0000256" key="1">
    <source>
        <dbReference type="ARBA" id="ARBA00022763"/>
    </source>
</evidence>
<dbReference type="NCBIfam" id="NF033429">
    <property type="entry name" value="ImuA_translesion"/>
    <property type="match status" value="1"/>
</dbReference>
<dbReference type="PANTHER" id="PTHR35369">
    <property type="entry name" value="BLR3025 PROTEIN-RELATED"/>
    <property type="match status" value="1"/>
</dbReference>
<dbReference type="Pfam" id="PF03846">
    <property type="entry name" value="SulA"/>
    <property type="match status" value="1"/>
</dbReference>
<evidence type="ECO:0008006" key="4">
    <source>
        <dbReference type="Google" id="ProtNLM"/>
    </source>
</evidence>
<dbReference type="InterPro" id="IPR017166">
    <property type="entry name" value="UCP037290"/>
</dbReference>
<organism evidence="2 3">
    <name type="scientific">Candidatus Muproteobacteria bacterium RBG_16_65_34</name>
    <dbReference type="NCBI Taxonomy" id="1817760"/>
    <lineage>
        <taxon>Bacteria</taxon>
        <taxon>Pseudomonadati</taxon>
        <taxon>Pseudomonadota</taxon>
        <taxon>Candidatus Muproteobacteria</taxon>
    </lineage>
</organism>
<sequence>MSLETLLHRADVWRGGAAPASATGLGTALPSGFDALDAQLPGGGLPRRALTEILLPREGIGELRFLLPLLARLAREERWLAFIAPPHIPYAPALARAGVDLARVLLVHARAQNDALWATEQALRAGACGAVLAWPDRADFKALRRLQLAAETGDSLGILFRPAQAAQEATPAALRLRLEPVPDATPRLAVHILKRHGGWPAGPVTFEVRHVMDRSASPAAPARDLHARRPRS</sequence>
<proteinExistence type="predicted"/>
<name>A0A1F6TPR5_9PROT</name>
<keyword evidence="1" id="KW-0227">DNA damage</keyword>
<dbReference type="GO" id="GO:0051782">
    <property type="term" value="P:negative regulation of cell division"/>
    <property type="evidence" value="ECO:0007669"/>
    <property type="project" value="InterPro"/>
</dbReference>
<dbReference type="PIRSF" id="PIRSF037290">
    <property type="entry name" value="UCP037290"/>
    <property type="match status" value="1"/>
</dbReference>
<evidence type="ECO:0000313" key="2">
    <source>
        <dbReference type="EMBL" id="OGI47092.1"/>
    </source>
</evidence>
<dbReference type="AlphaFoldDB" id="A0A1F6TPR5"/>
<evidence type="ECO:0000313" key="3">
    <source>
        <dbReference type="Proteomes" id="UP000178885"/>
    </source>
</evidence>
<dbReference type="GO" id="GO:0006281">
    <property type="term" value="P:DNA repair"/>
    <property type="evidence" value="ECO:0007669"/>
    <property type="project" value="TreeGrafter"/>
</dbReference>
<protein>
    <recommendedName>
        <fullName evidence="4">SOS cell division inhibitor SulA</fullName>
    </recommendedName>
</protein>
<dbReference type="PANTHER" id="PTHR35369:SF3">
    <property type="entry name" value="TRANSLESION DNA SYNTHESIS-ASSOCIATED PROTEIN IMUA"/>
    <property type="match status" value="1"/>
</dbReference>
<comment type="caution">
    <text evidence="2">The sequence shown here is derived from an EMBL/GenBank/DDBJ whole genome shotgun (WGS) entry which is preliminary data.</text>
</comment>
<dbReference type="InterPro" id="IPR047610">
    <property type="entry name" value="ImuA_translesion"/>
</dbReference>
<dbReference type="InterPro" id="IPR050356">
    <property type="entry name" value="SulA_CellDiv_inhibitor"/>
</dbReference>